<dbReference type="InterPro" id="IPR036397">
    <property type="entry name" value="RNaseH_sf"/>
</dbReference>
<dbReference type="InterPro" id="IPR014811">
    <property type="entry name" value="ArgoL1"/>
</dbReference>
<dbReference type="SMART" id="SM01163">
    <property type="entry name" value="DUF1785"/>
    <property type="match status" value="1"/>
</dbReference>
<dbReference type="InterPro" id="IPR032473">
    <property type="entry name" value="Argonaute_Mid_dom"/>
</dbReference>
<proteinExistence type="predicted"/>
<dbReference type="InterPro" id="IPR036085">
    <property type="entry name" value="PAZ_dom_sf"/>
</dbReference>
<dbReference type="Gene3D" id="3.30.420.10">
    <property type="entry name" value="Ribonuclease H-like superfamily/Ribonuclease H"/>
    <property type="match status" value="1"/>
</dbReference>
<dbReference type="PROSITE" id="PS50821">
    <property type="entry name" value="PAZ"/>
    <property type="match status" value="1"/>
</dbReference>
<dbReference type="OrthoDB" id="10252740at2759"/>
<dbReference type="PANTHER" id="PTHR22891">
    <property type="entry name" value="EUKARYOTIC TRANSLATION INITIATION FACTOR 2C"/>
    <property type="match status" value="1"/>
</dbReference>
<evidence type="ECO:0000313" key="3">
    <source>
        <dbReference type="EMBL" id="TFL06018.1"/>
    </source>
</evidence>
<dbReference type="GO" id="GO:0003723">
    <property type="term" value="F:RNA binding"/>
    <property type="evidence" value="ECO:0007669"/>
    <property type="project" value="InterPro"/>
</dbReference>
<feature type="domain" description="Piwi" evidence="2">
    <location>
        <begin position="490"/>
        <end position="796"/>
    </location>
</feature>
<feature type="domain" description="PAZ" evidence="1">
    <location>
        <begin position="205"/>
        <end position="314"/>
    </location>
</feature>
<evidence type="ECO:0000259" key="2">
    <source>
        <dbReference type="PROSITE" id="PS50822"/>
    </source>
</evidence>
<dbReference type="Proteomes" id="UP000305067">
    <property type="component" value="Unassembled WGS sequence"/>
</dbReference>
<dbReference type="Pfam" id="PF02171">
    <property type="entry name" value="Piwi"/>
    <property type="match status" value="1"/>
</dbReference>
<sequence length="845" mass="93503">MSALPPSSLTVLSNLFDVPSLPTVAFYQYEVSFSPEIKIMRRRHELVSILQTDVQPNLFTPRALYDGKAILFSQGRPLPLAGQGVASFEIPNTGKTNVRITLRAVGSGPVDFSDLKMALAGKALFNLAMAAPINVLQLALMQVPAQSCIQKGKAFYSSRGELNLNNGITIWRGFYQSIRPSPGCMIVNVDVSVTTFYAAGNLFDHCMRFMGFHNARDMVDLRLDDLRKLESHLKNVRIAIMDPLSKKIKSIKGLEPKGGNFEFQVDGRPTTVAKYFSDVHRALLKYPHAVAVNLRPRNSDNPTIIPMELCFIIPGQFYRKPLPSDCTDKMVNFATLRPEERKAVIMSGTTKVLSIESPVLQYHASDYLRDAGLRISTQMKQIGGQVLATPKIAYGLKATVSPARGGWNVMGKKLFVPAPPANRWAVVNFDTRTRHQQVQDLLAELYKCCTDLGMRMNAPEVLMETNIHAPGKILDAIADDTGNGKGKLAFVLVILPQEAAGPRAAVKRWGDVLRGIPTQCLRSKKVQRVNNQYCNNVALKINARLGGQNCGVELYPLTGIRGPYMILGIDVSHPGAGVHNRPSIASLVFSTDKEAMHYQARLCVQPPRTESILEDDLRRMVTEAVDIFGKKNGIGPQNIIIYRDGISEGEYNAVARREYTIIREAVAARVSQITKKETSPPKMTFIVVTKRHHVRFFPSRPGDADKSGNCPPGFTTGESLSTPGLNEFYLQSHGGLLGTSRPSHYIVLQDEIFGCGPQNPQGLRLVQSLSYGLCHVYASATRSVSIPAPVYYADRACLRATTFYFPPDMHFSDSGTDDPNAVFDLEFWKSQFGQVKDRDNKCFFL</sequence>
<evidence type="ECO:0000259" key="1">
    <source>
        <dbReference type="PROSITE" id="PS50821"/>
    </source>
</evidence>
<organism evidence="3 4">
    <name type="scientific">Pterulicium gracile</name>
    <dbReference type="NCBI Taxonomy" id="1884261"/>
    <lineage>
        <taxon>Eukaryota</taxon>
        <taxon>Fungi</taxon>
        <taxon>Dikarya</taxon>
        <taxon>Basidiomycota</taxon>
        <taxon>Agaricomycotina</taxon>
        <taxon>Agaricomycetes</taxon>
        <taxon>Agaricomycetidae</taxon>
        <taxon>Agaricales</taxon>
        <taxon>Pleurotineae</taxon>
        <taxon>Pterulaceae</taxon>
        <taxon>Pterulicium</taxon>
    </lineage>
</organism>
<dbReference type="InterPro" id="IPR032474">
    <property type="entry name" value="Argonaute_N"/>
</dbReference>
<dbReference type="Pfam" id="PF08699">
    <property type="entry name" value="ArgoL1"/>
    <property type="match status" value="1"/>
</dbReference>
<dbReference type="SUPFAM" id="SSF53098">
    <property type="entry name" value="Ribonuclease H-like"/>
    <property type="match status" value="1"/>
</dbReference>
<name>A0A5C3QXA7_9AGAR</name>
<dbReference type="CDD" id="cd02846">
    <property type="entry name" value="PAZ_argonaute_like"/>
    <property type="match status" value="1"/>
</dbReference>
<accession>A0A5C3QXA7</accession>
<protein>
    <submittedName>
        <fullName evidence="3">Piwi domain-containing protein</fullName>
    </submittedName>
</protein>
<keyword evidence="4" id="KW-1185">Reference proteome</keyword>
<dbReference type="InterPro" id="IPR003100">
    <property type="entry name" value="PAZ_dom"/>
</dbReference>
<dbReference type="Gene3D" id="2.170.260.10">
    <property type="entry name" value="paz domain"/>
    <property type="match status" value="1"/>
</dbReference>
<dbReference type="Pfam" id="PF02170">
    <property type="entry name" value="PAZ"/>
    <property type="match status" value="1"/>
</dbReference>
<dbReference type="Gene3D" id="3.40.50.2300">
    <property type="match status" value="1"/>
</dbReference>
<dbReference type="InterPro" id="IPR012337">
    <property type="entry name" value="RNaseH-like_sf"/>
</dbReference>
<dbReference type="EMBL" id="ML178816">
    <property type="protein sequence ID" value="TFL06018.1"/>
    <property type="molecule type" value="Genomic_DNA"/>
</dbReference>
<dbReference type="STRING" id="1884261.A0A5C3QXA7"/>
<dbReference type="SMART" id="SM00950">
    <property type="entry name" value="Piwi"/>
    <property type="match status" value="1"/>
</dbReference>
<dbReference type="AlphaFoldDB" id="A0A5C3QXA7"/>
<dbReference type="Pfam" id="PF16487">
    <property type="entry name" value="ArgoMid"/>
    <property type="match status" value="1"/>
</dbReference>
<dbReference type="PROSITE" id="PS50822">
    <property type="entry name" value="PIWI"/>
    <property type="match status" value="1"/>
</dbReference>
<dbReference type="InterPro" id="IPR003165">
    <property type="entry name" value="Piwi"/>
</dbReference>
<gene>
    <name evidence="3" type="ORF">BDV98DRAFT_561041</name>
</gene>
<dbReference type="SUPFAM" id="SSF101690">
    <property type="entry name" value="PAZ domain"/>
    <property type="match status" value="1"/>
</dbReference>
<dbReference type="Pfam" id="PF16486">
    <property type="entry name" value="ArgoN"/>
    <property type="match status" value="1"/>
</dbReference>
<reference evidence="3 4" key="1">
    <citation type="journal article" date="2019" name="Nat. Ecol. Evol.">
        <title>Megaphylogeny resolves global patterns of mushroom evolution.</title>
        <authorList>
            <person name="Varga T."/>
            <person name="Krizsan K."/>
            <person name="Foldi C."/>
            <person name="Dima B."/>
            <person name="Sanchez-Garcia M."/>
            <person name="Sanchez-Ramirez S."/>
            <person name="Szollosi G.J."/>
            <person name="Szarkandi J.G."/>
            <person name="Papp V."/>
            <person name="Albert L."/>
            <person name="Andreopoulos W."/>
            <person name="Angelini C."/>
            <person name="Antonin V."/>
            <person name="Barry K.W."/>
            <person name="Bougher N.L."/>
            <person name="Buchanan P."/>
            <person name="Buyck B."/>
            <person name="Bense V."/>
            <person name="Catcheside P."/>
            <person name="Chovatia M."/>
            <person name="Cooper J."/>
            <person name="Damon W."/>
            <person name="Desjardin D."/>
            <person name="Finy P."/>
            <person name="Geml J."/>
            <person name="Haridas S."/>
            <person name="Hughes K."/>
            <person name="Justo A."/>
            <person name="Karasinski D."/>
            <person name="Kautmanova I."/>
            <person name="Kiss B."/>
            <person name="Kocsube S."/>
            <person name="Kotiranta H."/>
            <person name="LaButti K.M."/>
            <person name="Lechner B.E."/>
            <person name="Liimatainen K."/>
            <person name="Lipzen A."/>
            <person name="Lukacs Z."/>
            <person name="Mihaltcheva S."/>
            <person name="Morgado L.N."/>
            <person name="Niskanen T."/>
            <person name="Noordeloos M.E."/>
            <person name="Ohm R.A."/>
            <person name="Ortiz-Santana B."/>
            <person name="Ovrebo C."/>
            <person name="Racz N."/>
            <person name="Riley R."/>
            <person name="Savchenko A."/>
            <person name="Shiryaev A."/>
            <person name="Soop K."/>
            <person name="Spirin V."/>
            <person name="Szebenyi C."/>
            <person name="Tomsovsky M."/>
            <person name="Tulloss R.E."/>
            <person name="Uehling J."/>
            <person name="Grigoriev I.V."/>
            <person name="Vagvolgyi C."/>
            <person name="Papp T."/>
            <person name="Martin F.M."/>
            <person name="Miettinen O."/>
            <person name="Hibbett D.S."/>
            <person name="Nagy L.G."/>
        </authorList>
    </citation>
    <scope>NUCLEOTIDE SEQUENCE [LARGE SCALE GENOMIC DNA]</scope>
    <source>
        <strain evidence="3 4">CBS 309.79</strain>
    </source>
</reference>
<evidence type="ECO:0000313" key="4">
    <source>
        <dbReference type="Proteomes" id="UP000305067"/>
    </source>
</evidence>